<dbReference type="GO" id="GO:0006508">
    <property type="term" value="P:proteolysis"/>
    <property type="evidence" value="ECO:0007669"/>
    <property type="project" value="UniProtKB-KW"/>
</dbReference>
<dbReference type="Proteomes" id="UP000003111">
    <property type="component" value="Unassembled WGS sequence"/>
</dbReference>
<dbReference type="EMBL" id="ACLF03000002">
    <property type="protein sequence ID" value="EFQ84525.1"/>
    <property type="molecule type" value="Genomic_DNA"/>
</dbReference>
<sequence>MFVPGLRTNIFCTDLGEVRGRSSTYAGRVPSATPMFPLGSALLPGMPLPLRLFEPRYLAMLQVVMERQPTDFGVVLIERGTEAGGGETRFDVGTMATIEQIAPDGETFVLIARGTTRFTVDRWLPDDPYPQAEISELAPLEWSDELASALIVAEDAVRTHLARAAEFVELPWSADIVLDDDPVERSWQLAGIALLGELDHVEALRSTSVGELLDRTVTGSQAGLDQILFNHGPH</sequence>
<dbReference type="eggNOG" id="COG2802">
    <property type="taxonomic scope" value="Bacteria"/>
</dbReference>
<accession>E2S8M0</accession>
<dbReference type="InterPro" id="IPR015947">
    <property type="entry name" value="PUA-like_sf"/>
</dbReference>
<dbReference type="STRING" id="585531.HMPREF0063_10377"/>
<reference evidence="2" key="1">
    <citation type="submission" date="2010-08" db="EMBL/GenBank/DDBJ databases">
        <authorList>
            <person name="Muzny D."/>
            <person name="Qin X."/>
            <person name="Buhay C."/>
            <person name="Dugan-Rocha S."/>
            <person name="Ding Y."/>
            <person name="Chen G."/>
            <person name="Hawes A."/>
            <person name="Holder M."/>
            <person name="Jhangiani S."/>
            <person name="Johnson A."/>
            <person name="Khan Z."/>
            <person name="Li Z."/>
            <person name="Liu W."/>
            <person name="Liu X."/>
            <person name="Perez L."/>
            <person name="Shen H."/>
            <person name="Wang Q."/>
            <person name="Watt J."/>
            <person name="Xi L."/>
            <person name="Xin Y."/>
            <person name="Zhou J."/>
            <person name="Deng J."/>
            <person name="Jiang H."/>
            <person name="Liu Y."/>
            <person name="Qu J."/>
            <person name="Song X.-Z."/>
            <person name="Zhang L."/>
            <person name="Villasana D."/>
            <person name="Johnson A."/>
            <person name="Liu J."/>
            <person name="Liyanage D."/>
            <person name="Lorensuhewa L."/>
            <person name="Robinson T."/>
            <person name="Song A."/>
            <person name="Song B.-B."/>
            <person name="Dinh H."/>
            <person name="Thornton R."/>
            <person name="Coyle M."/>
            <person name="Francisco L."/>
            <person name="Jackson L."/>
            <person name="Javaid M."/>
            <person name="Korchina V."/>
            <person name="Kovar C."/>
            <person name="Mata R."/>
            <person name="Mathew T."/>
            <person name="Ngo R."/>
            <person name="Nguyen L."/>
            <person name="Nguyen N."/>
            <person name="Okwuonu G."/>
            <person name="Ongeri F."/>
            <person name="Pham C."/>
            <person name="Simmons D."/>
            <person name="Wilczek-Boney K."/>
            <person name="Hale W."/>
            <person name="Jakkamsetti A."/>
            <person name="Pham P."/>
            <person name="Ruth R."/>
            <person name="San Lucas F."/>
            <person name="Warren J."/>
            <person name="Zhang J."/>
            <person name="Zhao Z."/>
            <person name="Zhou C."/>
            <person name="Zhu D."/>
            <person name="Lee S."/>
            <person name="Bess C."/>
            <person name="Blankenburg K."/>
            <person name="Forbes L."/>
            <person name="Fu Q."/>
            <person name="Gubbala S."/>
            <person name="Hirani K."/>
            <person name="Jayaseelan J.C."/>
            <person name="Lara F."/>
            <person name="Munidasa M."/>
            <person name="Palculict T."/>
            <person name="Patil S."/>
            <person name="Pu L.-L."/>
            <person name="Saada N."/>
            <person name="Tang L."/>
            <person name="Weissenberger G."/>
            <person name="Zhu Y."/>
            <person name="Hemphill L."/>
            <person name="Shang Y."/>
            <person name="Youmans B."/>
            <person name="Ayvaz T."/>
            <person name="Ross M."/>
            <person name="Santibanez J."/>
            <person name="Aqrawi P."/>
            <person name="Gross S."/>
            <person name="Joshi V."/>
            <person name="Fowler G."/>
            <person name="Nazareth L."/>
            <person name="Reid J."/>
            <person name="Worley K."/>
            <person name="Petrosino J."/>
            <person name="Highlander S."/>
            <person name="Gibbs R."/>
        </authorList>
    </citation>
    <scope>NUCLEOTIDE SEQUENCE [LARGE SCALE GENOMIC DNA]</scope>
    <source>
        <strain evidence="2">DSM 15272</strain>
    </source>
</reference>
<keyword evidence="2" id="KW-0378">Hydrolase</keyword>
<gene>
    <name evidence="2" type="ORF">HMPREF0063_10377</name>
</gene>
<dbReference type="HOGENOM" id="CLU_048359_1_0_11"/>
<feature type="domain" description="Lon N-terminal" evidence="1">
    <location>
        <begin position="30"/>
        <end position="224"/>
    </location>
</feature>
<organism evidence="2 3">
    <name type="scientific">Aeromicrobium marinum DSM 15272</name>
    <dbReference type="NCBI Taxonomy" id="585531"/>
    <lineage>
        <taxon>Bacteria</taxon>
        <taxon>Bacillati</taxon>
        <taxon>Actinomycetota</taxon>
        <taxon>Actinomycetes</taxon>
        <taxon>Propionibacteriales</taxon>
        <taxon>Nocardioidaceae</taxon>
        <taxon>Aeromicrobium</taxon>
    </lineage>
</organism>
<proteinExistence type="predicted"/>
<dbReference type="Pfam" id="PF02190">
    <property type="entry name" value="LON_substr_bdg"/>
    <property type="match status" value="1"/>
</dbReference>
<dbReference type="PANTHER" id="PTHR46732:SF8">
    <property type="entry name" value="ATP-DEPENDENT PROTEASE LA (LON) DOMAIN PROTEIN"/>
    <property type="match status" value="1"/>
</dbReference>
<dbReference type="SMART" id="SM00464">
    <property type="entry name" value="LON"/>
    <property type="match status" value="1"/>
</dbReference>
<dbReference type="SUPFAM" id="SSF88697">
    <property type="entry name" value="PUA domain-like"/>
    <property type="match status" value="1"/>
</dbReference>
<keyword evidence="3" id="KW-1185">Reference proteome</keyword>
<keyword evidence="2" id="KW-0645">Protease</keyword>
<dbReference type="GO" id="GO:0008233">
    <property type="term" value="F:peptidase activity"/>
    <property type="evidence" value="ECO:0007669"/>
    <property type="project" value="UniProtKB-KW"/>
</dbReference>
<dbReference type="PROSITE" id="PS51787">
    <property type="entry name" value="LON_N"/>
    <property type="match status" value="1"/>
</dbReference>
<comment type="caution">
    <text evidence="2">The sequence shown here is derived from an EMBL/GenBank/DDBJ whole genome shotgun (WGS) entry which is preliminary data.</text>
</comment>
<dbReference type="PANTHER" id="PTHR46732">
    <property type="entry name" value="ATP-DEPENDENT PROTEASE LA (LON) DOMAIN PROTEIN"/>
    <property type="match status" value="1"/>
</dbReference>
<dbReference type="InterPro" id="IPR003111">
    <property type="entry name" value="Lon_prtase_N"/>
</dbReference>
<dbReference type="Gene3D" id="2.30.130.40">
    <property type="entry name" value="LON domain-like"/>
    <property type="match status" value="1"/>
</dbReference>
<protein>
    <submittedName>
        <fullName evidence="2">ATP-dependent protease La (LON) domain protein</fullName>
    </submittedName>
</protein>
<evidence type="ECO:0000313" key="2">
    <source>
        <dbReference type="EMBL" id="EFQ84525.1"/>
    </source>
</evidence>
<evidence type="ECO:0000259" key="1">
    <source>
        <dbReference type="PROSITE" id="PS51787"/>
    </source>
</evidence>
<dbReference type="AlphaFoldDB" id="E2S8M0"/>
<name>E2S8M0_9ACTN</name>
<evidence type="ECO:0000313" key="3">
    <source>
        <dbReference type="Proteomes" id="UP000003111"/>
    </source>
</evidence>
<dbReference type="InterPro" id="IPR046336">
    <property type="entry name" value="Lon_prtase_N_sf"/>
</dbReference>